<dbReference type="AlphaFoldDB" id="A0A4Y2HCS5"/>
<keyword evidence="2" id="KW-1185">Reference proteome</keyword>
<comment type="caution">
    <text evidence="1">The sequence shown here is derived from an EMBL/GenBank/DDBJ whole genome shotgun (WGS) entry which is preliminary data.</text>
</comment>
<proteinExistence type="predicted"/>
<reference evidence="1 2" key="1">
    <citation type="journal article" date="2019" name="Sci. Rep.">
        <title>Orb-weaving spider Araneus ventricosus genome elucidates the spidroin gene catalogue.</title>
        <authorList>
            <person name="Kono N."/>
            <person name="Nakamura H."/>
            <person name="Ohtoshi R."/>
            <person name="Moran D.A.P."/>
            <person name="Shinohara A."/>
            <person name="Yoshida Y."/>
            <person name="Fujiwara M."/>
            <person name="Mori M."/>
            <person name="Tomita M."/>
            <person name="Arakawa K."/>
        </authorList>
    </citation>
    <scope>NUCLEOTIDE SEQUENCE [LARGE SCALE GENOMIC DNA]</scope>
</reference>
<feature type="non-terminal residue" evidence="1">
    <location>
        <position position="1"/>
    </location>
</feature>
<name>A0A4Y2HCS5_ARAVE</name>
<evidence type="ECO:0000313" key="2">
    <source>
        <dbReference type="Proteomes" id="UP000499080"/>
    </source>
</evidence>
<dbReference type="EMBL" id="BGPR01001851">
    <property type="protein sequence ID" value="GBM63096.1"/>
    <property type="molecule type" value="Genomic_DNA"/>
</dbReference>
<gene>
    <name evidence="1" type="ORF">AVEN_68548-2_1</name>
</gene>
<protein>
    <submittedName>
        <fullName evidence="1">Uncharacterized protein</fullName>
    </submittedName>
</protein>
<sequence length="127" mass="14554">LVAVCDKEEDIYKLVTAITDKEDLAAKIETKAPGKQHPSLIVYDIQNSTTEKELQHAIVDLLAMPNPLKLRFKLRGKEQDWIVDAPGEVIKKIKRTRKLALNWTMHNMRESFHLKRCKKSQAIGHLA</sequence>
<organism evidence="1 2">
    <name type="scientific">Araneus ventricosus</name>
    <name type="common">Orbweaver spider</name>
    <name type="synonym">Epeira ventricosa</name>
    <dbReference type="NCBI Taxonomy" id="182803"/>
    <lineage>
        <taxon>Eukaryota</taxon>
        <taxon>Metazoa</taxon>
        <taxon>Ecdysozoa</taxon>
        <taxon>Arthropoda</taxon>
        <taxon>Chelicerata</taxon>
        <taxon>Arachnida</taxon>
        <taxon>Araneae</taxon>
        <taxon>Araneomorphae</taxon>
        <taxon>Entelegynae</taxon>
        <taxon>Araneoidea</taxon>
        <taxon>Araneidae</taxon>
        <taxon>Araneus</taxon>
    </lineage>
</organism>
<evidence type="ECO:0000313" key="1">
    <source>
        <dbReference type="EMBL" id="GBM63096.1"/>
    </source>
</evidence>
<accession>A0A4Y2HCS5</accession>
<dbReference type="Proteomes" id="UP000499080">
    <property type="component" value="Unassembled WGS sequence"/>
</dbReference>
<dbReference type="OrthoDB" id="6775559at2759"/>